<dbReference type="GO" id="GO:0016020">
    <property type="term" value="C:membrane"/>
    <property type="evidence" value="ECO:0007669"/>
    <property type="project" value="UniProtKB-SubCell"/>
</dbReference>
<evidence type="ECO:0000259" key="6">
    <source>
        <dbReference type="Pfam" id="PF12698"/>
    </source>
</evidence>
<organism evidence="7 8">
    <name type="scientific">Nostocoides japonicum T1-X7</name>
    <dbReference type="NCBI Taxonomy" id="1194083"/>
    <lineage>
        <taxon>Bacteria</taxon>
        <taxon>Bacillati</taxon>
        <taxon>Actinomycetota</taxon>
        <taxon>Actinomycetes</taxon>
        <taxon>Micrococcales</taxon>
        <taxon>Intrasporangiaceae</taxon>
        <taxon>Nostocoides</taxon>
    </lineage>
</organism>
<accession>A0A077M8J9</accession>
<dbReference type="Proteomes" id="UP000035721">
    <property type="component" value="Unassembled WGS sequence"/>
</dbReference>
<dbReference type="GO" id="GO:0140359">
    <property type="term" value="F:ABC-type transporter activity"/>
    <property type="evidence" value="ECO:0007669"/>
    <property type="project" value="InterPro"/>
</dbReference>
<dbReference type="NCBIfam" id="TIGR03061">
    <property type="entry name" value="pip_yhgE_Nterm"/>
    <property type="match status" value="1"/>
</dbReference>
<dbReference type="STRING" id="1194083.BN12_90029"/>
<keyword evidence="4 5" id="KW-0472">Membrane</keyword>
<protein>
    <submittedName>
        <fullName evidence="7">Putative YhgE/Pip N-terminal domain protein</fullName>
    </submittedName>
</protein>
<feature type="transmembrane region" description="Helical" evidence="5">
    <location>
        <begin position="653"/>
        <end position="675"/>
    </location>
</feature>
<name>A0A077M8J9_9MICO</name>
<dbReference type="PANTHER" id="PTHR43077:SF10">
    <property type="entry name" value="TRANSPORT PERMEASE PROTEIN"/>
    <property type="match status" value="1"/>
</dbReference>
<dbReference type="PANTHER" id="PTHR43077">
    <property type="entry name" value="TRANSPORT PERMEASE YVFS-RELATED"/>
    <property type="match status" value="1"/>
</dbReference>
<comment type="subcellular location">
    <subcellularLocation>
        <location evidence="1">Membrane</location>
        <topology evidence="1">Multi-pass membrane protein</topology>
    </subcellularLocation>
</comment>
<evidence type="ECO:0000256" key="3">
    <source>
        <dbReference type="ARBA" id="ARBA00022989"/>
    </source>
</evidence>
<dbReference type="InterPro" id="IPR017500">
    <property type="entry name" value="Phage_infect_YhgE_N"/>
</dbReference>
<proteinExistence type="predicted"/>
<feature type="transmembrane region" description="Helical" evidence="5">
    <location>
        <begin position="539"/>
        <end position="559"/>
    </location>
</feature>
<feature type="transmembrane region" description="Helical" evidence="5">
    <location>
        <begin position="598"/>
        <end position="616"/>
    </location>
</feature>
<feature type="transmembrane region" description="Helical" evidence="5">
    <location>
        <begin position="565"/>
        <end position="586"/>
    </location>
</feature>
<dbReference type="RefSeq" id="WP_048549859.1">
    <property type="nucleotide sequence ID" value="NZ_HF570958.1"/>
</dbReference>
<evidence type="ECO:0000313" key="8">
    <source>
        <dbReference type="Proteomes" id="UP000035721"/>
    </source>
</evidence>
<feature type="transmembrane region" description="Helical" evidence="5">
    <location>
        <begin position="495"/>
        <end position="518"/>
    </location>
</feature>
<reference evidence="7 8" key="1">
    <citation type="journal article" date="2013" name="ISME J.">
        <title>A metabolic model for members of the genus Tetrasphaera involved in enhanced biological phosphorus removal.</title>
        <authorList>
            <person name="Kristiansen R."/>
            <person name="Nguyen H.T.T."/>
            <person name="Saunders A.M."/>
            <person name="Nielsen J.L."/>
            <person name="Wimmer R."/>
            <person name="Le V.Q."/>
            <person name="McIlroy S.J."/>
            <person name="Petrovski S."/>
            <person name="Seviour R.J."/>
            <person name="Calteau A."/>
            <person name="Nielsen K.L."/>
            <person name="Nielsen P.H."/>
        </authorList>
    </citation>
    <scope>NUCLEOTIDE SEQUENCE [LARGE SCALE GENOMIC DNA]</scope>
    <source>
        <strain evidence="7 8">T1-X7</strain>
    </source>
</reference>
<dbReference type="InterPro" id="IPR013525">
    <property type="entry name" value="ABC2_TM"/>
</dbReference>
<keyword evidence="2 5" id="KW-0812">Transmembrane</keyword>
<evidence type="ECO:0000256" key="4">
    <source>
        <dbReference type="ARBA" id="ARBA00023136"/>
    </source>
</evidence>
<dbReference type="OrthoDB" id="9811483at2"/>
<keyword evidence="8" id="KW-1185">Reference proteome</keyword>
<evidence type="ECO:0000256" key="5">
    <source>
        <dbReference type="SAM" id="Phobius"/>
    </source>
</evidence>
<feature type="domain" description="ABC-2 type transporter transmembrane" evidence="6">
    <location>
        <begin position="20"/>
        <end position="172"/>
    </location>
</feature>
<gene>
    <name evidence="7" type="ORF">BN12_90029</name>
</gene>
<sequence length="699" mass="68729">MSSLAPGATEPGPHGPRPTWRVIAALVLFPLLVTATLVWLADARTQALGEIPAAIVNNDKIITGDNPMAAGRAVASQLTHPPKGQQNLSWTVTDAKDAREGLASGRYYSVLTIPEDYSKNVLSTGTDHPAQATMSIQSNDASSSTVGIVSQAVATAAGTALGQQVTQGYLTNVYAGFNSLHDSLSKADSSSHQLADGAAQLASGASSSAQGAATLATSVAQIAQGARQVDTASGQLASGAATLATGAAQAAAGATSLATAARTLSAGSTRLAGSASTLASRADTLKGAAGKVSTGTSAWASGQTLLASALGRLATDCHGAGASDAYCDRVAVEAKAAHALAAAGTTVKAGASGVATGAKALAAGTRKLSAGQAAQATGAGHLASASKTLASGTEGVASGAATLSTGAASLDTATASLASGAGQAASGAASLASGSATLATSASQLSSGAASLASGLDQAVQQTPTYSDDESKALSSVVSQPVALTSSTLHSGHRLGWPVSVIAALVLWAGALVGLWVGRGIPLRGLFAPVSSRRIVRSVTRSAVVLGVTQALCILLVVFVVRVNLASAVGFSLFVVVGGVAFWVLATGARAAFGRVGIGVLVVFLALQVASLGYVVPIQTAPQGIQSLAGLLPLNAFVDGATRLATGGVVGSILGAVVVLALWMGLGLLLIAWGIRRRRIVSAGRFMASTTAPPLADLS</sequence>
<dbReference type="AlphaFoldDB" id="A0A077M8J9"/>
<dbReference type="Pfam" id="PF12698">
    <property type="entry name" value="ABC2_membrane_3"/>
    <property type="match status" value="1"/>
</dbReference>
<feature type="transmembrane region" description="Helical" evidence="5">
    <location>
        <begin position="20"/>
        <end position="41"/>
    </location>
</feature>
<evidence type="ECO:0000313" key="7">
    <source>
        <dbReference type="EMBL" id="CCH80374.1"/>
    </source>
</evidence>
<dbReference type="InterPro" id="IPR051328">
    <property type="entry name" value="T7SS_ABC-Transporter"/>
</dbReference>
<comment type="caution">
    <text evidence="7">The sequence shown here is derived from an EMBL/GenBank/DDBJ whole genome shotgun (WGS) entry which is preliminary data.</text>
</comment>
<keyword evidence="3 5" id="KW-1133">Transmembrane helix</keyword>
<dbReference type="Gene3D" id="3.40.1710.10">
    <property type="entry name" value="abc type-2 transporter like domain"/>
    <property type="match status" value="1"/>
</dbReference>
<evidence type="ECO:0000256" key="2">
    <source>
        <dbReference type="ARBA" id="ARBA00022692"/>
    </source>
</evidence>
<evidence type="ECO:0000256" key="1">
    <source>
        <dbReference type="ARBA" id="ARBA00004141"/>
    </source>
</evidence>
<dbReference type="EMBL" id="CAJB01000425">
    <property type="protein sequence ID" value="CCH80374.1"/>
    <property type="molecule type" value="Genomic_DNA"/>
</dbReference>